<feature type="region of interest" description="Disordered" evidence="5">
    <location>
        <begin position="839"/>
        <end position="869"/>
    </location>
</feature>
<keyword evidence="2" id="KW-0227">DNA damage</keyword>
<keyword evidence="4" id="KW-0539">Nucleus</keyword>
<dbReference type="PANTHER" id="PTHR15272">
    <property type="entry name" value="CHROMATIN ASSEMBLY FACTOR 1 SUBUNIT A CAF-1 SUBUNIT A"/>
    <property type="match status" value="1"/>
</dbReference>
<accession>A0ABQ9JDS1</accession>
<feature type="region of interest" description="Disordered" evidence="5">
    <location>
        <begin position="760"/>
        <end position="785"/>
    </location>
</feature>
<evidence type="ECO:0000259" key="6">
    <source>
        <dbReference type="Pfam" id="PF12253"/>
    </source>
</evidence>
<proteinExistence type="predicted"/>
<evidence type="ECO:0000313" key="8">
    <source>
        <dbReference type="Proteomes" id="UP001162164"/>
    </source>
</evidence>
<feature type="domain" description="Chromatin assembly factor 1 subunit A dimerization" evidence="6">
    <location>
        <begin position="453"/>
        <end position="524"/>
    </location>
</feature>
<comment type="subcellular location">
    <subcellularLocation>
        <location evidence="1">Nucleus</location>
    </subcellularLocation>
</comment>
<organism evidence="7 8">
    <name type="scientific">Molorchus minor</name>
    <dbReference type="NCBI Taxonomy" id="1323400"/>
    <lineage>
        <taxon>Eukaryota</taxon>
        <taxon>Metazoa</taxon>
        <taxon>Ecdysozoa</taxon>
        <taxon>Arthropoda</taxon>
        <taxon>Hexapoda</taxon>
        <taxon>Insecta</taxon>
        <taxon>Pterygota</taxon>
        <taxon>Neoptera</taxon>
        <taxon>Endopterygota</taxon>
        <taxon>Coleoptera</taxon>
        <taxon>Polyphaga</taxon>
        <taxon>Cucujiformia</taxon>
        <taxon>Chrysomeloidea</taxon>
        <taxon>Cerambycidae</taxon>
        <taxon>Lamiinae</taxon>
        <taxon>Monochamini</taxon>
        <taxon>Molorchus</taxon>
    </lineage>
</organism>
<feature type="region of interest" description="Disordered" evidence="5">
    <location>
        <begin position="486"/>
        <end position="522"/>
    </location>
</feature>
<dbReference type="Proteomes" id="UP001162164">
    <property type="component" value="Unassembled WGS sequence"/>
</dbReference>
<feature type="compositionally biased region" description="Low complexity" evidence="5">
    <location>
        <begin position="770"/>
        <end position="784"/>
    </location>
</feature>
<comment type="caution">
    <text evidence="7">The sequence shown here is derived from an EMBL/GenBank/DDBJ whole genome shotgun (WGS) entry which is preliminary data.</text>
</comment>
<dbReference type="EMBL" id="JAPWTJ010000696">
    <property type="protein sequence ID" value="KAJ8976326.1"/>
    <property type="molecule type" value="Genomic_DNA"/>
</dbReference>
<feature type="region of interest" description="Disordered" evidence="5">
    <location>
        <begin position="103"/>
        <end position="125"/>
    </location>
</feature>
<reference evidence="7" key="1">
    <citation type="journal article" date="2023" name="Insect Mol. Biol.">
        <title>Genome sequencing provides insights into the evolution of gene families encoding plant cell wall-degrading enzymes in longhorned beetles.</title>
        <authorList>
            <person name="Shin N.R."/>
            <person name="Okamura Y."/>
            <person name="Kirsch R."/>
            <person name="Pauchet Y."/>
        </authorList>
    </citation>
    <scope>NUCLEOTIDE SEQUENCE</scope>
    <source>
        <strain evidence="7">MMC_N1</strain>
    </source>
</reference>
<evidence type="ECO:0000256" key="2">
    <source>
        <dbReference type="ARBA" id="ARBA00022763"/>
    </source>
</evidence>
<keyword evidence="3" id="KW-0234">DNA repair</keyword>
<dbReference type="InterPro" id="IPR022043">
    <property type="entry name" value="CAF1A_DD"/>
</dbReference>
<dbReference type="Pfam" id="PF12253">
    <property type="entry name" value="CAF1A_dimeriz"/>
    <property type="match status" value="1"/>
</dbReference>
<evidence type="ECO:0000256" key="3">
    <source>
        <dbReference type="ARBA" id="ARBA00023204"/>
    </source>
</evidence>
<name>A0ABQ9JDS1_9CUCU</name>
<evidence type="ECO:0000256" key="1">
    <source>
        <dbReference type="ARBA" id="ARBA00004123"/>
    </source>
</evidence>
<feature type="compositionally biased region" description="Acidic residues" evidence="5">
    <location>
        <begin position="491"/>
        <end position="522"/>
    </location>
</feature>
<keyword evidence="8" id="KW-1185">Reference proteome</keyword>
<feature type="compositionally biased region" description="Basic and acidic residues" evidence="5">
    <location>
        <begin position="230"/>
        <end position="328"/>
    </location>
</feature>
<evidence type="ECO:0000256" key="4">
    <source>
        <dbReference type="ARBA" id="ARBA00023242"/>
    </source>
</evidence>
<evidence type="ECO:0000256" key="5">
    <source>
        <dbReference type="SAM" id="MobiDB-lite"/>
    </source>
</evidence>
<protein>
    <recommendedName>
        <fullName evidence="6">Chromatin assembly factor 1 subunit A dimerization domain-containing protein</fullName>
    </recommendedName>
</protein>
<gene>
    <name evidence="7" type="ORF">NQ317_010093</name>
</gene>
<evidence type="ECO:0000313" key="7">
    <source>
        <dbReference type="EMBL" id="KAJ8976326.1"/>
    </source>
</evidence>
<sequence>MVTSGMSYAVHYELAGRNQDSVLQDFSRMRLETHREQPVLYVAMATWIPKCNMYHQNNSELECVDIEESPTFQTEIADNHDGEDKIERKTDVLEMECFSSNNETSVEHKNKGISATDSVKNDEEEETKIKMDILKDKCLPDDRSNEAPLEDKNLYLTTDNDKKTKEADYKTEDDCKQITTIKTDSTKVTKDDSVVVVDDLDNDKIRTTVTKRNTLVITPKKVLSPKQVQKKLESEKKRKERQLEKEEKERKKQEERERLNQEKLKRKQEKEMKEEQKRKEREEKEQKKKEREEKEEQKRKEREQEKLKKQQEIDEKNKEKQREEEKKQKAAAAFVNFFVPKKSDNSQETKKTELTQPYAFKAFEVKSDMRLPLARRQPLSEVQKEALERYLENQDENASYIKDLNNGKPIGKSSKTWPFEEVVDDDVAVVDEGGNLGETICEETMKLQKLRAKFLKFHQNRRPPYFGTWRKISNFVKPRRPFAEDKATFNYEEDSDDDWEEEEQGESLNGSDDEADKENDEKDDYEVDNDFFVPHGHLSDDEIDDEANAKLSPESLKEKLKSIGCIWLNRDGTNVEEPILRYLQPLAIISKGQINVKRTDEIFTIKRQSKPTKELDQEYIPTFLKVIHGSCSKKQVLIEKFLTYMANNGFNVDVKKAALMRHLRSLAAWRKCQENGPMKNKFCWLVNEDRYCVKSYLQISKENIQEDLSPESEVASAPVRFAQSTAQEESDLRVVRGRIDHASMNAVRVLSADTNVATTGHPRRRSVVNGTTGTPPRAAPTGRPQLRDLSVGGRMAEWTSAQRRAAARIFAQALPSLPSQRPPKQMAVIESAWWPAAAAEPQKASETGRLDETDDSEFTDGSCTSTDDEGDRESLELVIIIEFCKVIHGHRDRDSGKPRNVRELKCIRKVREIA</sequence>
<dbReference type="PANTHER" id="PTHR15272:SF0">
    <property type="entry name" value="CHROMATIN ASSEMBLY FACTOR 1 SUBUNIT A"/>
    <property type="match status" value="1"/>
</dbReference>
<feature type="region of interest" description="Disordered" evidence="5">
    <location>
        <begin position="216"/>
        <end position="329"/>
    </location>
</feature>